<dbReference type="GeneID" id="97388317"/>
<sequence length="382" mass="42170">MTDTGILRLLEPSALADPHPLYREWRQQGPVLWDSGIEAWLVTGYEEAFTTLRDAETFCQDWRRVGVDTPPALLSLQTLDPPEHTRIRKLMLDGFKAAGPGRPAEAVRTVLDERLALAEKEDDGFDFVRLVAEPVALRAVTALLGVPQPDRDWFVPLSDTIVDGMDASLRPETYEPGVAARAELSRLVSRWAGEPLPDGFARHVLATAPDAGVDREVVLNSLRVVLQAGFQTASRFLATGLLTLLRIPPDERVVVDTDKAVHELVRHSGPVHVESRACVRDTVLGGRRIRRGQIVSCFLGAANRDASVFPEPDRLVWDRTPNRHLGFGRGPHACLGAQVAVEVARQVLGTVGRRFPQARLLAEPVPRPNVTEHGMYSLRVSF</sequence>
<comment type="caution">
    <text evidence="3">The sequence shown here is derived from an EMBL/GenBank/DDBJ whole genome shotgun (WGS) entry which is preliminary data.</text>
</comment>
<keyword evidence="2" id="KW-0479">Metal-binding</keyword>
<name>A0ABP6TFX0_9ACTN</name>
<dbReference type="InterPro" id="IPR001128">
    <property type="entry name" value="Cyt_P450"/>
</dbReference>
<gene>
    <name evidence="3" type="ORF">GCM10019016_011910</name>
</gene>
<evidence type="ECO:0000313" key="3">
    <source>
        <dbReference type="EMBL" id="GAA3494092.1"/>
    </source>
</evidence>
<dbReference type="PRINTS" id="PR00359">
    <property type="entry name" value="BP450"/>
</dbReference>
<dbReference type="PANTHER" id="PTHR46696:SF1">
    <property type="entry name" value="CYTOCHROME P450 YJIB-RELATED"/>
    <property type="match status" value="1"/>
</dbReference>
<dbReference type="Pfam" id="PF00067">
    <property type="entry name" value="p450"/>
    <property type="match status" value="1"/>
</dbReference>
<dbReference type="InterPro" id="IPR002397">
    <property type="entry name" value="Cyt_P450_B"/>
</dbReference>
<reference evidence="4" key="1">
    <citation type="journal article" date="2019" name="Int. J. Syst. Evol. Microbiol.">
        <title>The Global Catalogue of Microorganisms (GCM) 10K type strain sequencing project: providing services to taxonomists for standard genome sequencing and annotation.</title>
        <authorList>
            <consortium name="The Broad Institute Genomics Platform"/>
            <consortium name="The Broad Institute Genome Sequencing Center for Infectious Disease"/>
            <person name="Wu L."/>
            <person name="Ma J."/>
        </authorList>
    </citation>
    <scope>NUCLEOTIDE SEQUENCE [LARGE SCALE GENOMIC DNA]</scope>
    <source>
        <strain evidence="4">JCM 4816</strain>
    </source>
</reference>
<keyword evidence="2" id="KW-0408">Iron</keyword>
<protein>
    <submittedName>
        <fullName evidence="3">Cytochrome P450</fullName>
    </submittedName>
</protein>
<accession>A0ABP6TFX0</accession>
<dbReference type="EMBL" id="BAAAXF010000014">
    <property type="protein sequence ID" value="GAA3494092.1"/>
    <property type="molecule type" value="Genomic_DNA"/>
</dbReference>
<evidence type="ECO:0000256" key="1">
    <source>
        <dbReference type="ARBA" id="ARBA00010617"/>
    </source>
</evidence>
<comment type="similarity">
    <text evidence="1 2">Belongs to the cytochrome P450 family.</text>
</comment>
<dbReference type="InterPro" id="IPR036396">
    <property type="entry name" value="Cyt_P450_sf"/>
</dbReference>
<dbReference type="PANTHER" id="PTHR46696">
    <property type="entry name" value="P450, PUTATIVE (EUROFUNG)-RELATED"/>
    <property type="match status" value="1"/>
</dbReference>
<dbReference type="RefSeq" id="WP_189912607.1">
    <property type="nucleotide sequence ID" value="NZ_BAAAXF010000014.1"/>
</dbReference>
<dbReference type="SUPFAM" id="SSF48264">
    <property type="entry name" value="Cytochrome P450"/>
    <property type="match status" value="1"/>
</dbReference>
<dbReference type="Proteomes" id="UP001501455">
    <property type="component" value="Unassembled WGS sequence"/>
</dbReference>
<keyword evidence="2" id="KW-0349">Heme</keyword>
<dbReference type="Gene3D" id="1.10.630.10">
    <property type="entry name" value="Cytochrome P450"/>
    <property type="match status" value="1"/>
</dbReference>
<keyword evidence="4" id="KW-1185">Reference proteome</keyword>
<evidence type="ECO:0000256" key="2">
    <source>
        <dbReference type="RuleBase" id="RU000461"/>
    </source>
</evidence>
<proteinExistence type="inferred from homology"/>
<dbReference type="PROSITE" id="PS00086">
    <property type="entry name" value="CYTOCHROME_P450"/>
    <property type="match status" value="1"/>
</dbReference>
<keyword evidence="2" id="KW-0560">Oxidoreductase</keyword>
<keyword evidence="2" id="KW-0503">Monooxygenase</keyword>
<dbReference type="InterPro" id="IPR017972">
    <property type="entry name" value="Cyt_P450_CS"/>
</dbReference>
<organism evidence="3 4">
    <name type="scientific">Streptomyces prasinosporus</name>
    <dbReference type="NCBI Taxonomy" id="68256"/>
    <lineage>
        <taxon>Bacteria</taxon>
        <taxon>Bacillati</taxon>
        <taxon>Actinomycetota</taxon>
        <taxon>Actinomycetes</taxon>
        <taxon>Kitasatosporales</taxon>
        <taxon>Streptomycetaceae</taxon>
        <taxon>Streptomyces</taxon>
        <taxon>Streptomyces albogriseolus group</taxon>
    </lineage>
</organism>
<evidence type="ECO:0000313" key="4">
    <source>
        <dbReference type="Proteomes" id="UP001501455"/>
    </source>
</evidence>